<evidence type="ECO:0000256" key="8">
    <source>
        <dbReference type="RuleBase" id="RU000461"/>
    </source>
</evidence>
<evidence type="ECO:0000313" key="11">
    <source>
        <dbReference type="Proteomes" id="UP000076584"/>
    </source>
</evidence>
<keyword evidence="9" id="KW-0812">Transmembrane</keyword>
<dbReference type="InterPro" id="IPR002403">
    <property type="entry name" value="Cyt_P450_E_grp-IV"/>
</dbReference>
<evidence type="ECO:0000256" key="2">
    <source>
        <dbReference type="ARBA" id="ARBA00010617"/>
    </source>
</evidence>
<sequence>MSLSAGALQTLAEANVKLYSAVSLLILIAIAIATIPPIVSLLNVPQTSQFPFLGKITGNAAQKRQYFISHALKLFEEGYQKSFETKLLNITFATPLMVHTVKADLTHNIPHLNSPMFAEAQKTIHDAFGVSSEYGEMSVYQKLLRVVAIVSGIAFVGPDVCHEDEYLNNSIMFTVDLFSAIAELKRWPNWGPIRRIASYFIPQVKKLKEHRARSIAFLVPVIQKRRSTTISTAGDKPKDMLQWLIEKSGKFGVKEDEDIAMVLILLGVAAIHTTTMAVTQTLYDLVGYCPEIIPELRKEINSAQAAHNGVINTEALYQMKLLDSVMRESQRLNPTNVMRMQRCVLQSFQLADGTTIPAGIDIAVPALPVNLDESKYPQPLQFDPHRFVRLRSGVDADPIGYASREQYQFISVTKENMAFGFGKPACPGRFFAANEMKLILIRLLQDYDMKMPKDIKGRYPNIIRGTSISPDTTKTIMMRRRL</sequence>
<feature type="binding site" description="axial binding residue" evidence="7">
    <location>
        <position position="426"/>
    </location>
    <ligand>
        <name>heme</name>
        <dbReference type="ChEBI" id="CHEBI:30413"/>
    </ligand>
    <ligandPart>
        <name>Fe</name>
        <dbReference type="ChEBI" id="CHEBI:18248"/>
    </ligandPart>
</feature>
<keyword evidence="3 7" id="KW-0479">Metal-binding</keyword>
<dbReference type="PROSITE" id="PS00086">
    <property type="entry name" value="CYTOCHROME_P450"/>
    <property type="match status" value="1"/>
</dbReference>
<keyword evidence="9" id="KW-1133">Transmembrane helix</keyword>
<comment type="caution">
    <text evidence="10">The sequence shown here is derived from an EMBL/GenBank/DDBJ whole genome shotgun (WGS) entry which is preliminary data.</text>
</comment>
<dbReference type="SUPFAM" id="SSF48264">
    <property type="entry name" value="Cytochrome P450"/>
    <property type="match status" value="1"/>
</dbReference>
<comment type="similarity">
    <text evidence="2 8">Belongs to the cytochrome P450 family.</text>
</comment>
<dbReference type="GO" id="GO:0016705">
    <property type="term" value="F:oxidoreductase activity, acting on paired donors, with incorporation or reduction of molecular oxygen"/>
    <property type="evidence" value="ECO:0007669"/>
    <property type="project" value="InterPro"/>
</dbReference>
<dbReference type="EMBL" id="LFIW01001905">
    <property type="protein sequence ID" value="KZL80442.1"/>
    <property type="molecule type" value="Genomic_DNA"/>
</dbReference>
<dbReference type="CDD" id="cd11041">
    <property type="entry name" value="CYP503A1-like"/>
    <property type="match status" value="1"/>
</dbReference>
<protein>
    <submittedName>
        <fullName evidence="10">Ent-kaurene oxidase</fullName>
    </submittedName>
</protein>
<keyword evidence="11" id="KW-1185">Reference proteome</keyword>
<dbReference type="Gene3D" id="1.10.630.10">
    <property type="entry name" value="Cytochrome P450"/>
    <property type="match status" value="1"/>
</dbReference>
<dbReference type="InterPro" id="IPR017972">
    <property type="entry name" value="Cyt_P450_CS"/>
</dbReference>
<evidence type="ECO:0000256" key="3">
    <source>
        <dbReference type="ARBA" id="ARBA00022723"/>
    </source>
</evidence>
<dbReference type="InterPro" id="IPR036396">
    <property type="entry name" value="Cyt_P450_sf"/>
</dbReference>
<dbReference type="GO" id="GO:0020037">
    <property type="term" value="F:heme binding"/>
    <property type="evidence" value="ECO:0007669"/>
    <property type="project" value="InterPro"/>
</dbReference>
<dbReference type="InterPro" id="IPR001128">
    <property type="entry name" value="Cyt_P450"/>
</dbReference>
<keyword evidence="5 7" id="KW-0408">Iron</keyword>
<dbReference type="PRINTS" id="PR00385">
    <property type="entry name" value="P450"/>
</dbReference>
<feature type="transmembrane region" description="Helical" evidence="9">
    <location>
        <begin position="21"/>
        <end position="42"/>
    </location>
</feature>
<keyword evidence="9" id="KW-0472">Membrane</keyword>
<evidence type="ECO:0000256" key="6">
    <source>
        <dbReference type="ARBA" id="ARBA00023033"/>
    </source>
</evidence>
<evidence type="ECO:0000256" key="7">
    <source>
        <dbReference type="PIRSR" id="PIRSR602403-1"/>
    </source>
</evidence>
<dbReference type="AlphaFoldDB" id="A0A167ARF9"/>
<dbReference type="STRING" id="1573173.A0A167ARF9"/>
<dbReference type="PANTHER" id="PTHR46206">
    <property type="entry name" value="CYTOCHROME P450"/>
    <property type="match status" value="1"/>
</dbReference>
<dbReference type="Proteomes" id="UP000076584">
    <property type="component" value="Unassembled WGS sequence"/>
</dbReference>
<keyword evidence="4 8" id="KW-0560">Oxidoreductase</keyword>
<reference evidence="10 11" key="1">
    <citation type="submission" date="2015-06" db="EMBL/GenBank/DDBJ databases">
        <title>Survival trade-offs in plant roots during colonization by closely related pathogenic and mutualistic fungi.</title>
        <authorList>
            <person name="Hacquard S."/>
            <person name="Kracher B."/>
            <person name="Hiruma K."/>
            <person name="Weinman A."/>
            <person name="Muench P."/>
            <person name="Garrido Oter R."/>
            <person name="Ver Loren van Themaat E."/>
            <person name="Dallerey J.-F."/>
            <person name="Damm U."/>
            <person name="Henrissat B."/>
            <person name="Lespinet O."/>
            <person name="Thon M."/>
            <person name="Kemen E."/>
            <person name="McHardy A.C."/>
            <person name="Schulze-Lefert P."/>
            <person name="O'Connell R.J."/>
        </authorList>
    </citation>
    <scope>NUCLEOTIDE SEQUENCE [LARGE SCALE GENOMIC DNA]</scope>
    <source>
        <strain evidence="10 11">MAFF 238704</strain>
    </source>
</reference>
<evidence type="ECO:0000256" key="5">
    <source>
        <dbReference type="ARBA" id="ARBA00023004"/>
    </source>
</evidence>
<evidence type="ECO:0000256" key="9">
    <source>
        <dbReference type="SAM" id="Phobius"/>
    </source>
</evidence>
<name>A0A167ARF9_COLIC</name>
<dbReference type="GO" id="GO:0004497">
    <property type="term" value="F:monooxygenase activity"/>
    <property type="evidence" value="ECO:0007669"/>
    <property type="project" value="UniProtKB-KW"/>
</dbReference>
<evidence type="ECO:0000256" key="4">
    <source>
        <dbReference type="ARBA" id="ARBA00023002"/>
    </source>
</evidence>
<dbReference type="PANTHER" id="PTHR46206:SF7">
    <property type="entry name" value="P450, PUTATIVE (EUROFUNG)-RELATED"/>
    <property type="match status" value="1"/>
</dbReference>
<organism evidence="10 11">
    <name type="scientific">Colletotrichum incanum</name>
    <name type="common">Soybean anthracnose fungus</name>
    <dbReference type="NCBI Taxonomy" id="1573173"/>
    <lineage>
        <taxon>Eukaryota</taxon>
        <taxon>Fungi</taxon>
        <taxon>Dikarya</taxon>
        <taxon>Ascomycota</taxon>
        <taxon>Pezizomycotina</taxon>
        <taxon>Sordariomycetes</taxon>
        <taxon>Hypocreomycetidae</taxon>
        <taxon>Glomerellales</taxon>
        <taxon>Glomerellaceae</taxon>
        <taxon>Colletotrichum</taxon>
        <taxon>Colletotrichum spaethianum species complex</taxon>
    </lineage>
</organism>
<evidence type="ECO:0000313" key="10">
    <source>
        <dbReference type="EMBL" id="KZL80442.1"/>
    </source>
</evidence>
<dbReference type="Pfam" id="PF00067">
    <property type="entry name" value="p450"/>
    <property type="match status" value="1"/>
</dbReference>
<dbReference type="PRINTS" id="PR00465">
    <property type="entry name" value="EP450IV"/>
</dbReference>
<gene>
    <name evidence="10" type="ORF">CI238_03398</name>
</gene>
<comment type="cofactor">
    <cofactor evidence="1 7">
        <name>heme</name>
        <dbReference type="ChEBI" id="CHEBI:30413"/>
    </cofactor>
</comment>
<keyword evidence="6 8" id="KW-0503">Monooxygenase</keyword>
<keyword evidence="7 8" id="KW-0349">Heme</keyword>
<accession>A0A167ARF9</accession>
<proteinExistence type="inferred from homology"/>
<evidence type="ECO:0000256" key="1">
    <source>
        <dbReference type="ARBA" id="ARBA00001971"/>
    </source>
</evidence>
<dbReference type="GO" id="GO:0005506">
    <property type="term" value="F:iron ion binding"/>
    <property type="evidence" value="ECO:0007669"/>
    <property type="project" value="InterPro"/>
</dbReference>